<dbReference type="InterPro" id="IPR038207">
    <property type="entry name" value="DIX_dom_sf"/>
</dbReference>
<feature type="domain" description="PDZ" evidence="20">
    <location>
        <begin position="515"/>
        <end position="583"/>
    </location>
</feature>
<dbReference type="PANTHER" id="PTHR10878:SF25">
    <property type="entry name" value="SEGMENT POLARITY PROTEIN DISHEVELLED"/>
    <property type="match status" value="1"/>
</dbReference>
<dbReference type="PROSITE" id="PS50841">
    <property type="entry name" value="DIX"/>
    <property type="match status" value="1"/>
</dbReference>
<dbReference type="GO" id="GO:0030674">
    <property type="term" value="F:protein-macromolecule adaptor activity"/>
    <property type="evidence" value="ECO:0007669"/>
    <property type="project" value="UniProtKB-ARBA"/>
</dbReference>
<dbReference type="GO" id="GO:0060070">
    <property type="term" value="P:canonical Wnt signaling pathway"/>
    <property type="evidence" value="ECO:0007669"/>
    <property type="project" value="TreeGrafter"/>
</dbReference>
<keyword evidence="7" id="KW-0217">Developmental protein</keyword>
<dbReference type="GO" id="GO:0003002">
    <property type="term" value="P:regionalization"/>
    <property type="evidence" value="ECO:0007669"/>
    <property type="project" value="UniProtKB-ARBA"/>
</dbReference>
<dbReference type="GO" id="GO:0016477">
    <property type="term" value="P:cell migration"/>
    <property type="evidence" value="ECO:0007669"/>
    <property type="project" value="UniProtKB-ARBA"/>
</dbReference>
<evidence type="ECO:0000256" key="9">
    <source>
        <dbReference type="ARBA" id="ARBA00022687"/>
    </source>
</evidence>
<keyword evidence="12 19" id="KW-1133">Transmembrane helix</keyword>
<dbReference type="InterPro" id="IPR012446">
    <property type="entry name" value="CRAC_channel"/>
</dbReference>
<dbReference type="GO" id="GO:0048598">
    <property type="term" value="P:embryonic morphogenesis"/>
    <property type="evidence" value="ECO:0007669"/>
    <property type="project" value="UniProtKB-ARBA"/>
</dbReference>
<dbReference type="InterPro" id="IPR036390">
    <property type="entry name" value="WH_DNA-bd_sf"/>
</dbReference>
<comment type="similarity">
    <text evidence="3">Belongs to the eukaryotic ribosomal protein eS7 family.</text>
</comment>
<keyword evidence="13 19" id="KW-0472">Membrane</keyword>
<evidence type="ECO:0000256" key="13">
    <source>
        <dbReference type="ARBA" id="ARBA00023136"/>
    </source>
</evidence>
<dbReference type="GO" id="GO:0048646">
    <property type="term" value="P:anatomical structure formation involved in morphogenesis"/>
    <property type="evidence" value="ECO:0007669"/>
    <property type="project" value="UniProtKB-ARBA"/>
</dbReference>
<evidence type="ECO:0000313" key="23">
    <source>
        <dbReference type="EMBL" id="OAF69866.1"/>
    </source>
</evidence>
<dbReference type="Pfam" id="PF00610">
    <property type="entry name" value="DEP"/>
    <property type="match status" value="1"/>
</dbReference>
<keyword evidence="14" id="KW-0687">Ribonucleoprotein</keyword>
<dbReference type="GO" id="GO:0009887">
    <property type="term" value="P:animal organ morphogenesis"/>
    <property type="evidence" value="ECO:0007669"/>
    <property type="project" value="UniProtKB-ARBA"/>
</dbReference>
<dbReference type="PANTHER" id="PTHR10878">
    <property type="entry name" value="SEGMENT POLARITY PROTEIN DISHEVELLED"/>
    <property type="match status" value="1"/>
</dbReference>
<evidence type="ECO:0000256" key="10">
    <source>
        <dbReference type="ARBA" id="ARBA00022692"/>
    </source>
</evidence>
<keyword evidence="8" id="KW-0963">Cytoplasm</keyword>
<name>A0A177B6I6_9BILA</name>
<dbReference type="Pfam" id="PF00831">
    <property type="entry name" value="Ribosomal_L29"/>
    <property type="match status" value="1"/>
</dbReference>
<dbReference type="Gene3D" id="1.20.140.140">
    <property type="entry name" value="Calcium release-activated calcium channel protein Orai"/>
    <property type="match status" value="1"/>
</dbReference>
<dbReference type="EMBL" id="LWCA01000218">
    <property type="protein sequence ID" value="OAF69866.1"/>
    <property type="molecule type" value="Genomic_DNA"/>
</dbReference>
<dbReference type="GO" id="GO:0048730">
    <property type="term" value="P:epidermis morphogenesis"/>
    <property type="evidence" value="ECO:0007669"/>
    <property type="project" value="UniProtKB-ARBA"/>
</dbReference>
<dbReference type="InterPro" id="IPR036388">
    <property type="entry name" value="WH-like_DNA-bd_sf"/>
</dbReference>
<evidence type="ECO:0000256" key="8">
    <source>
        <dbReference type="ARBA" id="ARBA00022490"/>
    </source>
</evidence>
<dbReference type="InterPro" id="IPR001478">
    <property type="entry name" value="PDZ"/>
</dbReference>
<comment type="similarity">
    <text evidence="4">Belongs to the Orai family.</text>
</comment>
<feature type="transmembrane region" description="Helical" evidence="19">
    <location>
        <begin position="1041"/>
        <end position="1068"/>
    </location>
</feature>
<dbReference type="SMART" id="SM00228">
    <property type="entry name" value="PDZ"/>
    <property type="match status" value="1"/>
</dbReference>
<dbReference type="InterPro" id="IPR018254">
    <property type="entry name" value="Ribosomal_uL29_CS"/>
</dbReference>
<dbReference type="InterPro" id="IPR015506">
    <property type="entry name" value="Dsh/Dvl-rel"/>
</dbReference>
<dbReference type="GO" id="GO:0005840">
    <property type="term" value="C:ribosome"/>
    <property type="evidence" value="ECO:0007669"/>
    <property type="project" value="UniProtKB-KW"/>
</dbReference>
<dbReference type="GO" id="GO:1990904">
    <property type="term" value="C:ribonucleoprotein complex"/>
    <property type="evidence" value="ECO:0007669"/>
    <property type="project" value="UniProtKB-KW"/>
</dbReference>
<evidence type="ECO:0000259" key="21">
    <source>
        <dbReference type="PROSITE" id="PS50186"/>
    </source>
</evidence>
<dbReference type="InterPro" id="IPR001854">
    <property type="entry name" value="Ribosomal_uL29"/>
</dbReference>
<dbReference type="SMART" id="SM00049">
    <property type="entry name" value="DEP"/>
    <property type="match status" value="1"/>
</dbReference>
<feature type="transmembrane region" description="Helical" evidence="19">
    <location>
        <begin position="1074"/>
        <end position="1100"/>
    </location>
</feature>
<protein>
    <recommendedName>
        <fullName evidence="15">Small ribosomal subunit protein eS7</fullName>
    </recommendedName>
    <alternativeName>
        <fullName evidence="17">40S ribosomal protein S7</fullName>
    </alternativeName>
    <alternativeName>
        <fullName evidence="16">60S ribosomal protein L35</fullName>
    </alternativeName>
</protein>
<evidence type="ECO:0000256" key="18">
    <source>
        <dbReference type="PROSITE-ProRule" id="PRU00069"/>
    </source>
</evidence>
<dbReference type="GO" id="GO:0000132">
    <property type="term" value="P:establishment of mitotic spindle orientation"/>
    <property type="evidence" value="ECO:0007669"/>
    <property type="project" value="UniProtKB-ARBA"/>
</dbReference>
<dbReference type="Pfam" id="PF07856">
    <property type="entry name" value="Orai-1"/>
    <property type="match status" value="1"/>
</dbReference>
<evidence type="ECO:0000256" key="2">
    <source>
        <dbReference type="ARBA" id="ARBA00004496"/>
    </source>
</evidence>
<dbReference type="Pfam" id="PF00778">
    <property type="entry name" value="DIX"/>
    <property type="match status" value="1"/>
</dbReference>
<feature type="domain" description="DEP" evidence="21">
    <location>
        <begin position="692"/>
        <end position="766"/>
    </location>
</feature>
<dbReference type="FunFam" id="2.30.42.10:FF:000203">
    <property type="entry name" value="DiSHevelled related"/>
    <property type="match status" value="1"/>
</dbReference>
<evidence type="ECO:0000256" key="19">
    <source>
        <dbReference type="SAM" id="Phobius"/>
    </source>
</evidence>
<keyword evidence="10 19" id="KW-0812">Transmembrane</keyword>
<dbReference type="SMART" id="SM00021">
    <property type="entry name" value="DAX"/>
    <property type="match status" value="1"/>
</dbReference>
<organism evidence="23 24">
    <name type="scientific">Intoshia linei</name>
    <dbReference type="NCBI Taxonomy" id="1819745"/>
    <lineage>
        <taxon>Eukaryota</taxon>
        <taxon>Metazoa</taxon>
        <taxon>Spiralia</taxon>
        <taxon>Lophotrochozoa</taxon>
        <taxon>Mesozoa</taxon>
        <taxon>Orthonectida</taxon>
        <taxon>Rhopaluridae</taxon>
        <taxon>Intoshia</taxon>
    </lineage>
</organism>
<evidence type="ECO:0000256" key="11">
    <source>
        <dbReference type="ARBA" id="ARBA00022980"/>
    </source>
</evidence>
<feature type="domain" description="DIX" evidence="22">
    <location>
        <begin position="343"/>
        <end position="424"/>
    </location>
</feature>
<evidence type="ECO:0000256" key="7">
    <source>
        <dbReference type="ARBA" id="ARBA00022473"/>
    </source>
</evidence>
<proteinExistence type="inferred from homology"/>
<keyword evidence="9 18" id="KW-0879">Wnt signaling pathway</keyword>
<evidence type="ECO:0000256" key="17">
    <source>
        <dbReference type="ARBA" id="ARBA00035404"/>
    </source>
</evidence>
<dbReference type="GO" id="GO:0006412">
    <property type="term" value="P:translation"/>
    <property type="evidence" value="ECO:0007669"/>
    <property type="project" value="InterPro"/>
</dbReference>
<evidence type="ECO:0000256" key="12">
    <source>
        <dbReference type="ARBA" id="ARBA00022989"/>
    </source>
</evidence>
<evidence type="ECO:0000313" key="24">
    <source>
        <dbReference type="Proteomes" id="UP000078046"/>
    </source>
</evidence>
<dbReference type="Pfam" id="PF00595">
    <property type="entry name" value="PDZ"/>
    <property type="match status" value="1"/>
</dbReference>
<keyword evidence="11 23" id="KW-0689">Ribosomal protein</keyword>
<dbReference type="NCBIfam" id="TIGR00012">
    <property type="entry name" value="L29"/>
    <property type="match status" value="1"/>
</dbReference>
<gene>
    <name evidence="23" type="ORF">A3Q56_02405</name>
</gene>
<accession>A0A177B6I6</accession>
<dbReference type="Proteomes" id="UP000078046">
    <property type="component" value="Unassembled WGS sequence"/>
</dbReference>
<evidence type="ECO:0000259" key="20">
    <source>
        <dbReference type="PROSITE" id="PS50106"/>
    </source>
</evidence>
<dbReference type="Gene3D" id="2.30.42.10">
    <property type="match status" value="1"/>
</dbReference>
<dbReference type="SUPFAM" id="SSF54236">
    <property type="entry name" value="Ubiquitin-like"/>
    <property type="match status" value="1"/>
</dbReference>
<dbReference type="GO" id="GO:0005938">
    <property type="term" value="C:cell cortex"/>
    <property type="evidence" value="ECO:0007669"/>
    <property type="project" value="UniProtKB-ARBA"/>
</dbReference>
<dbReference type="InterPro" id="IPR029071">
    <property type="entry name" value="Ubiquitin-like_domsf"/>
</dbReference>
<dbReference type="PROSITE" id="PS50186">
    <property type="entry name" value="DEP"/>
    <property type="match status" value="1"/>
</dbReference>
<evidence type="ECO:0000256" key="4">
    <source>
        <dbReference type="ARBA" id="ARBA00008062"/>
    </source>
</evidence>
<dbReference type="FunFam" id="1.10.10.10:FF:000400">
    <property type="entry name" value="DiSHevelled related"/>
    <property type="match status" value="1"/>
</dbReference>
<dbReference type="Gene3D" id="1.10.287.310">
    <property type="match status" value="1"/>
</dbReference>
<dbReference type="PROSITE" id="PS00579">
    <property type="entry name" value="RIBOSOMAL_L29"/>
    <property type="match status" value="1"/>
</dbReference>
<evidence type="ECO:0000256" key="1">
    <source>
        <dbReference type="ARBA" id="ARBA00004141"/>
    </source>
</evidence>
<evidence type="ECO:0000256" key="3">
    <source>
        <dbReference type="ARBA" id="ARBA00007820"/>
    </source>
</evidence>
<dbReference type="Gene3D" id="1.10.10.10">
    <property type="entry name" value="Winged helix-like DNA-binding domain superfamily/Winged helix DNA-binding domain"/>
    <property type="match status" value="1"/>
</dbReference>
<evidence type="ECO:0000256" key="5">
    <source>
        <dbReference type="ARBA" id="ARBA00008735"/>
    </source>
</evidence>
<reference evidence="23 24" key="1">
    <citation type="submission" date="2016-04" db="EMBL/GenBank/DDBJ databases">
        <title>The genome of Intoshia linei affirms orthonectids as highly simplified spiralians.</title>
        <authorList>
            <person name="Mikhailov K.V."/>
            <person name="Slusarev G.S."/>
            <person name="Nikitin M.A."/>
            <person name="Logacheva M.D."/>
            <person name="Penin A."/>
            <person name="Aleoshin V."/>
            <person name="Panchin Y.V."/>
        </authorList>
    </citation>
    <scope>NUCLEOTIDE SEQUENCE [LARGE SCALE GENOMIC DNA]</scope>
    <source>
        <strain evidence="23">Intl2013</strain>
        <tissue evidence="23">Whole animal</tissue>
    </source>
</reference>
<sequence length="1128" mass="129616">MNINTKLEPIRIPVLVEKRPIVKNTQIYGKKKEVQYTIRRLIKSLDEKSTPLEAKVQDAFLEIDKISDLRTKLAELYFIKAQEFNVDGKFVIVIVVPFRQCESYRKLNLRLVTEFEKRLNGKTVIILTDRKMLNKPKRGKKMTEKQKRPRSRTLTSVYENMLEDIVYPARIVGKRIRISTDCSKLYKIHLDEGKRSYSEPRAWAYKHVYQCLTGRKMEIQFPHVLGAFKVKDLRKKNKVDLLKQLNTLKIELSELIMQKTSSSSANKLSLISVLRKRVAKVSTVIHQTQKVNAVKFYESKKFKPLDIRPKLTRAKRRELTKKQKNAKTSKELAKLRKFPKRNKSFTKLLYHFPGEDTPYLKKIYINCEEITLNDVIACLELKTPHSYYFKAQDEEEFVKEEICDKNAIVPNINGRIICYVIEKDEQKLKLSISKNNCIPSPIKYEDDTIIARANSTYKNEYYNQNYPNSEGSSVYSQNMTYNSQNGRYYGNNRTNTSMSSRSMITDSNCSLNVIRVVLDMDKYSFLGISIVGQSNDHKDGGIYVGSIMKGGAVALDGRIDPGDMILDVNNIDLENMSNEQAVDCCWNTNDVESLNGTLQDYNQPPVQNVTNGLDPTSWVAKTTAMKRPYDDTRSQISCSTLSSCMDVNCNFYVKNNGDLIVHRSNDNNTMMNRLNLTINSDMSTIIQKMSQPNSGLEICDRTWLKLKINNSFIGSDLVNWLHRNIDGFADRRDAKKYAANLLKHGYIQHTANKGSFSEQCYYTISDLHSGDTSTITMDNYDQESVLNVSPPSLNKHMLSWRNTNIPDCASSKCNDSSSHYKSEKYDPLYGRKLSSFNSNSNFSQNSYKNYHNIVCNANQNFDKMSYKDEKIEYINNSVNKLTMNKTLSFRNDPNRYYPGFVKKDSNSGIINESNGDKPTYETPATTLTRLRPDDNYVTSFKLAMGNGVMNQKENKFIILSKERLKMSGKTSALMSGFAMIALVELNIPKDVSPKLVFLYAVTITLLISVNILSHVFSICILPHVLSDNSNSKHCVTRRFHILIEISWILSAIVGFLLFIFHIILLIWIRFYPSNFSATIVCTIIMFLVNILIISFAIIFYKKLAISRQQHNFETLQQLETIESILQEK</sequence>
<dbReference type="Gene3D" id="6.10.250.3450">
    <property type="match status" value="1"/>
</dbReference>
<dbReference type="InterPro" id="IPR038350">
    <property type="entry name" value="Orai_sf"/>
</dbReference>
<dbReference type="SUPFAM" id="SSF46561">
    <property type="entry name" value="Ribosomal protein L29 (L29p)"/>
    <property type="match status" value="1"/>
</dbReference>
<dbReference type="PROSITE" id="PS50106">
    <property type="entry name" value="PDZ"/>
    <property type="match status" value="1"/>
</dbReference>
<dbReference type="Pfam" id="PF01251">
    <property type="entry name" value="Ribosomal_S7e"/>
    <property type="match status" value="1"/>
</dbReference>
<dbReference type="HAMAP" id="MF_00374">
    <property type="entry name" value="Ribosomal_uL29"/>
    <property type="match status" value="1"/>
</dbReference>
<comment type="similarity">
    <text evidence="6">Belongs to the universal ribosomal protein uL29 family.</text>
</comment>
<dbReference type="GO" id="GO:0048468">
    <property type="term" value="P:cell development"/>
    <property type="evidence" value="ECO:0007669"/>
    <property type="project" value="UniProtKB-ARBA"/>
</dbReference>
<dbReference type="GO" id="GO:0003735">
    <property type="term" value="F:structural constituent of ribosome"/>
    <property type="evidence" value="ECO:0007669"/>
    <property type="project" value="InterPro"/>
</dbReference>
<evidence type="ECO:0000259" key="22">
    <source>
        <dbReference type="PROSITE" id="PS50841"/>
    </source>
</evidence>
<dbReference type="SUPFAM" id="SSF46785">
    <property type="entry name" value="Winged helix' DNA-binding domain"/>
    <property type="match status" value="1"/>
</dbReference>
<dbReference type="InterPro" id="IPR036034">
    <property type="entry name" value="PDZ_sf"/>
</dbReference>
<dbReference type="InterPro" id="IPR000591">
    <property type="entry name" value="DEP_dom"/>
</dbReference>
<dbReference type="InterPro" id="IPR001158">
    <property type="entry name" value="DIX"/>
</dbReference>
<evidence type="ECO:0000256" key="16">
    <source>
        <dbReference type="ARBA" id="ARBA00035334"/>
    </source>
</evidence>
<dbReference type="OrthoDB" id="1724687at2759"/>
<evidence type="ECO:0000256" key="15">
    <source>
        <dbReference type="ARBA" id="ARBA00035279"/>
    </source>
</evidence>
<dbReference type="GO" id="GO:0048699">
    <property type="term" value="P:generation of neurons"/>
    <property type="evidence" value="ECO:0007669"/>
    <property type="project" value="UniProtKB-ARBA"/>
</dbReference>
<feature type="transmembrane region" description="Helical" evidence="19">
    <location>
        <begin position="996"/>
        <end position="1021"/>
    </location>
</feature>
<comment type="caution">
    <text evidence="23">The sequence shown here is derived from an EMBL/GenBank/DDBJ whole genome shotgun (WGS) entry which is preliminary data.</text>
</comment>
<comment type="subcellular location">
    <subcellularLocation>
        <location evidence="2">Cytoplasm</location>
    </subcellularLocation>
    <subcellularLocation>
        <location evidence="1">Membrane</location>
        <topology evidence="1">Multi-pass membrane protein</topology>
    </subcellularLocation>
</comment>
<dbReference type="Gene3D" id="2.40.240.130">
    <property type="match status" value="1"/>
</dbReference>
<dbReference type="SUPFAM" id="SSF50156">
    <property type="entry name" value="PDZ domain-like"/>
    <property type="match status" value="1"/>
</dbReference>
<evidence type="ECO:0000256" key="14">
    <source>
        <dbReference type="ARBA" id="ARBA00023274"/>
    </source>
</evidence>
<evidence type="ECO:0000256" key="6">
    <source>
        <dbReference type="ARBA" id="ARBA00009254"/>
    </source>
</evidence>
<dbReference type="GO" id="GO:0005829">
    <property type="term" value="C:cytosol"/>
    <property type="evidence" value="ECO:0007669"/>
    <property type="project" value="TreeGrafter"/>
</dbReference>
<dbReference type="AlphaFoldDB" id="A0A177B6I6"/>
<dbReference type="FunFam" id="1.10.287.310:FF:000002">
    <property type="entry name" value="60S ribosomal protein L35"/>
    <property type="match status" value="1"/>
</dbReference>
<comment type="similarity">
    <text evidence="5">Belongs to the DSH family.</text>
</comment>
<keyword evidence="24" id="KW-1185">Reference proteome</keyword>
<dbReference type="GO" id="GO:0016020">
    <property type="term" value="C:membrane"/>
    <property type="evidence" value="ECO:0007669"/>
    <property type="project" value="UniProtKB-SubCell"/>
</dbReference>
<dbReference type="InterPro" id="IPR000554">
    <property type="entry name" value="Ribosomal_eS7"/>
</dbReference>
<dbReference type="CDD" id="cd04438">
    <property type="entry name" value="DEP_dishevelled"/>
    <property type="match status" value="1"/>
</dbReference>
<dbReference type="InterPro" id="IPR036049">
    <property type="entry name" value="Ribosomal_uL29_sf"/>
</dbReference>
<dbReference type="GO" id="GO:0035556">
    <property type="term" value="P:intracellular signal transduction"/>
    <property type="evidence" value="ECO:0007669"/>
    <property type="project" value="InterPro"/>
</dbReference>
<dbReference type="CDD" id="cd06717">
    <property type="entry name" value="PDZ_Dishevelled-like"/>
    <property type="match status" value="1"/>
</dbReference>